<dbReference type="RefSeq" id="WP_184919585.1">
    <property type="nucleotide sequence ID" value="NZ_JACHMO010000001.1"/>
</dbReference>
<evidence type="ECO:0000259" key="5">
    <source>
        <dbReference type="Pfam" id="PF18085"/>
    </source>
</evidence>
<comment type="caution">
    <text evidence="6">The sequence shown here is derived from an EMBL/GenBank/DDBJ whole genome shotgun (WGS) entry which is preliminary data.</text>
</comment>
<protein>
    <recommendedName>
        <fullName evidence="5">Maltokinase N-terminal cap domain-containing protein</fullName>
    </recommendedName>
</protein>
<evidence type="ECO:0000313" key="6">
    <source>
        <dbReference type="EMBL" id="MBB5802716.1"/>
    </source>
</evidence>
<evidence type="ECO:0000256" key="4">
    <source>
        <dbReference type="ARBA" id="ARBA00022840"/>
    </source>
</evidence>
<dbReference type="AlphaFoldDB" id="A0A7W9HIR3"/>
<dbReference type="GO" id="GO:0005524">
    <property type="term" value="F:ATP binding"/>
    <property type="evidence" value="ECO:0007669"/>
    <property type="project" value="UniProtKB-KW"/>
</dbReference>
<dbReference type="NCBIfam" id="NF047744">
    <property type="entry name" value="CG0192_rel"/>
    <property type="match status" value="1"/>
</dbReference>
<name>A0A7W9HIR3_9PSEU</name>
<evidence type="ECO:0000256" key="2">
    <source>
        <dbReference type="ARBA" id="ARBA00022741"/>
    </source>
</evidence>
<accession>A0A7W9HIR3</accession>
<evidence type="ECO:0000313" key="7">
    <source>
        <dbReference type="Proteomes" id="UP000552097"/>
    </source>
</evidence>
<keyword evidence="1" id="KW-0808">Transferase</keyword>
<dbReference type="Proteomes" id="UP000552097">
    <property type="component" value="Unassembled WGS sequence"/>
</dbReference>
<proteinExistence type="predicted"/>
<gene>
    <name evidence="6" type="ORF">F4560_002484</name>
</gene>
<keyword evidence="3" id="KW-0418">Kinase</keyword>
<dbReference type="EMBL" id="JACHMO010000001">
    <property type="protein sequence ID" value="MBB5802716.1"/>
    <property type="molecule type" value="Genomic_DNA"/>
</dbReference>
<evidence type="ECO:0000256" key="3">
    <source>
        <dbReference type="ARBA" id="ARBA00022777"/>
    </source>
</evidence>
<organism evidence="6 7">
    <name type="scientific">Saccharothrix ecbatanensis</name>
    <dbReference type="NCBI Taxonomy" id="1105145"/>
    <lineage>
        <taxon>Bacteria</taxon>
        <taxon>Bacillati</taxon>
        <taxon>Actinomycetota</taxon>
        <taxon>Actinomycetes</taxon>
        <taxon>Pseudonocardiales</taxon>
        <taxon>Pseudonocardiaceae</taxon>
        <taxon>Saccharothrix</taxon>
    </lineage>
</organism>
<evidence type="ECO:0000256" key="1">
    <source>
        <dbReference type="ARBA" id="ARBA00022679"/>
    </source>
</evidence>
<dbReference type="GO" id="GO:0016301">
    <property type="term" value="F:kinase activity"/>
    <property type="evidence" value="ECO:0007669"/>
    <property type="project" value="UniProtKB-KW"/>
</dbReference>
<feature type="domain" description="Maltokinase N-terminal cap" evidence="5">
    <location>
        <begin position="20"/>
        <end position="102"/>
    </location>
</feature>
<keyword evidence="7" id="KW-1185">Reference proteome</keyword>
<reference evidence="6 7" key="1">
    <citation type="submission" date="2020-08" db="EMBL/GenBank/DDBJ databases">
        <title>Sequencing the genomes of 1000 actinobacteria strains.</title>
        <authorList>
            <person name="Klenk H.-P."/>
        </authorList>
    </citation>
    <scope>NUCLEOTIDE SEQUENCE [LARGE SCALE GENOMIC DNA]</scope>
    <source>
        <strain evidence="6 7">DSM 45486</strain>
    </source>
</reference>
<dbReference type="Pfam" id="PF18085">
    <property type="entry name" value="Mak_N_cap"/>
    <property type="match status" value="1"/>
</dbReference>
<keyword evidence="2" id="KW-0547">Nucleotide-binding</keyword>
<sequence length="214" mass="22655">MALIHQATIHPTKLELLAEWLPSRSWYTAPAGEPTRVAAYRFDDPAGAVGIETLLVRVGDGPVHQVPLTYRDAPLDGADEWLLRTTEHSVLGKRWVYDAVGDPVYAAALAGAVLGNTGQAELMVEVEGRLVRRDVDMTIVSSAPRGAEVPAVGAIENVVQGDPTLIVTNTVELAVVRRLGADAVPTDAVLTGAVLTGTWPGQETPVPLASATLR</sequence>
<dbReference type="InterPro" id="IPR040999">
    <property type="entry name" value="Mak_N_cap"/>
</dbReference>
<keyword evidence="4" id="KW-0067">ATP-binding</keyword>